<dbReference type="SUPFAM" id="SSF53756">
    <property type="entry name" value="UDP-Glycosyltransferase/glycogen phosphorylase"/>
    <property type="match status" value="1"/>
</dbReference>
<sequence>MKVFLPFINKYTYLNEIEKFSDFQFEKNHFLKYDDSFKIINIHWPEAIFNWKEPSNSELDQLEKEIANWKKHSKLVYTKHDLERVKGTTPNFKRLFRIIEKNTDLFIHLGDYSKKLYKVLYPETTHIVIPHPCFEQSFEKIPKQEARNRLGIDKEALVIIAPGQVRTFKERKLILDSFKKIKEENKVLIATNMLNELKYDFRGRVKMQRFFDVQQYLKMRFRKKYQPPEYLFTYESISSNDFSIRLSAADIVLVPRTDLLNSGNVLLGLSFGKVTVGPAIGNIEQQLVDHKLPLFDPNSITSVVEALEQGIEMYKKGIFPKPLEKYLPENVAKEYDRVFKELLKE</sequence>
<reference evidence="1" key="1">
    <citation type="submission" date="2022-06" db="EMBL/GenBank/DDBJ databases">
        <title>Gramella sediminis sp. nov., isolated from deep-sea sediment of the Indian Ocean.</title>
        <authorList>
            <person name="Yang L."/>
        </authorList>
    </citation>
    <scope>NUCLEOTIDE SEQUENCE</scope>
    <source>
        <strain evidence="1">HMD3159</strain>
    </source>
</reference>
<evidence type="ECO:0000313" key="2">
    <source>
        <dbReference type="Proteomes" id="UP001155077"/>
    </source>
</evidence>
<organism evidence="1 2">
    <name type="scientific">Gramella jeungdoensis</name>
    <dbReference type="NCBI Taxonomy" id="708091"/>
    <lineage>
        <taxon>Bacteria</taxon>
        <taxon>Pseudomonadati</taxon>
        <taxon>Bacteroidota</taxon>
        <taxon>Flavobacteriia</taxon>
        <taxon>Flavobacteriales</taxon>
        <taxon>Flavobacteriaceae</taxon>
        <taxon>Christiangramia</taxon>
    </lineage>
</organism>
<name>A0ABT0Z0G4_9FLAO</name>
<evidence type="ECO:0008006" key="3">
    <source>
        <dbReference type="Google" id="ProtNLM"/>
    </source>
</evidence>
<keyword evidence="2" id="KW-1185">Reference proteome</keyword>
<gene>
    <name evidence="1" type="ORF">NE848_07440</name>
</gene>
<protein>
    <recommendedName>
        <fullName evidence="3">Glycosyltransferase</fullName>
    </recommendedName>
</protein>
<dbReference type="Proteomes" id="UP001155077">
    <property type="component" value="Unassembled WGS sequence"/>
</dbReference>
<accession>A0ABT0Z0G4</accession>
<evidence type="ECO:0000313" key="1">
    <source>
        <dbReference type="EMBL" id="MCM8569206.1"/>
    </source>
</evidence>
<dbReference type="RefSeq" id="WP_252112015.1">
    <property type="nucleotide sequence ID" value="NZ_JAMSCK010000002.1"/>
</dbReference>
<comment type="caution">
    <text evidence="1">The sequence shown here is derived from an EMBL/GenBank/DDBJ whole genome shotgun (WGS) entry which is preliminary data.</text>
</comment>
<dbReference type="EMBL" id="JAMSCK010000002">
    <property type="protein sequence ID" value="MCM8569206.1"/>
    <property type="molecule type" value="Genomic_DNA"/>
</dbReference>
<proteinExistence type="predicted"/>
<dbReference type="Gene3D" id="3.40.50.2000">
    <property type="entry name" value="Glycogen Phosphorylase B"/>
    <property type="match status" value="2"/>
</dbReference>